<dbReference type="EMBL" id="AGNL01047910">
    <property type="protein sequence ID" value="EJK46190.1"/>
    <property type="molecule type" value="Genomic_DNA"/>
</dbReference>
<evidence type="ECO:0000256" key="1">
    <source>
        <dbReference type="SAM" id="MobiDB-lite"/>
    </source>
</evidence>
<organism evidence="2 3">
    <name type="scientific">Thalassiosira oceanica</name>
    <name type="common">Marine diatom</name>
    <dbReference type="NCBI Taxonomy" id="159749"/>
    <lineage>
        <taxon>Eukaryota</taxon>
        <taxon>Sar</taxon>
        <taxon>Stramenopiles</taxon>
        <taxon>Ochrophyta</taxon>
        <taxon>Bacillariophyta</taxon>
        <taxon>Coscinodiscophyceae</taxon>
        <taxon>Thalassiosirophycidae</taxon>
        <taxon>Thalassiosirales</taxon>
        <taxon>Thalassiosiraceae</taxon>
        <taxon>Thalassiosira</taxon>
    </lineage>
</organism>
<keyword evidence="3" id="KW-1185">Reference proteome</keyword>
<proteinExistence type="predicted"/>
<evidence type="ECO:0000313" key="3">
    <source>
        <dbReference type="Proteomes" id="UP000266841"/>
    </source>
</evidence>
<evidence type="ECO:0000313" key="2">
    <source>
        <dbReference type="EMBL" id="EJK46190.1"/>
    </source>
</evidence>
<dbReference type="Proteomes" id="UP000266841">
    <property type="component" value="Unassembled WGS sequence"/>
</dbReference>
<reference evidence="2 3" key="1">
    <citation type="journal article" date="2012" name="Genome Biol.">
        <title>Genome and low-iron response of an oceanic diatom adapted to chronic iron limitation.</title>
        <authorList>
            <person name="Lommer M."/>
            <person name="Specht M."/>
            <person name="Roy A.S."/>
            <person name="Kraemer L."/>
            <person name="Andreson R."/>
            <person name="Gutowska M.A."/>
            <person name="Wolf J."/>
            <person name="Bergner S.V."/>
            <person name="Schilhabel M.B."/>
            <person name="Klostermeier U.C."/>
            <person name="Beiko R.G."/>
            <person name="Rosenstiel P."/>
            <person name="Hippler M."/>
            <person name="Laroche J."/>
        </authorList>
    </citation>
    <scope>NUCLEOTIDE SEQUENCE [LARGE SCALE GENOMIC DNA]</scope>
    <source>
        <strain evidence="2 3">CCMP1005</strain>
    </source>
</reference>
<accession>K0R2C0</accession>
<name>K0R2C0_THAOC</name>
<dbReference type="AlphaFoldDB" id="K0R2C0"/>
<protein>
    <submittedName>
        <fullName evidence="2">Uncharacterized protein</fullName>
    </submittedName>
</protein>
<sequence>MKISPLRWQEATWIKILQGLVVDDGVEHIVTIGYDPGGSTLRHGSALAGSPPNLGAEAAPAANRPLGPRTGTNGHKVIDTIIDD</sequence>
<feature type="region of interest" description="Disordered" evidence="1">
    <location>
        <begin position="47"/>
        <end position="84"/>
    </location>
</feature>
<gene>
    <name evidence="2" type="ORF">THAOC_35156</name>
</gene>
<comment type="caution">
    <text evidence="2">The sequence shown here is derived from an EMBL/GenBank/DDBJ whole genome shotgun (WGS) entry which is preliminary data.</text>
</comment>